<dbReference type="InterPro" id="IPR036322">
    <property type="entry name" value="WD40_repeat_dom_sf"/>
</dbReference>
<evidence type="ECO:0000256" key="6">
    <source>
        <dbReference type="ARBA" id="ARBA00022763"/>
    </source>
</evidence>
<feature type="region of interest" description="Disordered" evidence="15">
    <location>
        <begin position="1439"/>
        <end position="1624"/>
    </location>
</feature>
<name>A0A437C5G9_ORYJA</name>
<dbReference type="GO" id="GO:0006281">
    <property type="term" value="P:DNA repair"/>
    <property type="evidence" value="ECO:0007669"/>
    <property type="project" value="UniProtKB-KW"/>
</dbReference>
<feature type="region of interest" description="Disordered" evidence="15">
    <location>
        <begin position="937"/>
        <end position="959"/>
    </location>
</feature>
<organism evidence="17 18">
    <name type="scientific">Oryzias javanicus</name>
    <name type="common">Javanese ricefish</name>
    <name type="synonym">Aplocheilus javanicus</name>
    <dbReference type="NCBI Taxonomy" id="123683"/>
    <lineage>
        <taxon>Eukaryota</taxon>
        <taxon>Metazoa</taxon>
        <taxon>Chordata</taxon>
        <taxon>Craniata</taxon>
        <taxon>Vertebrata</taxon>
        <taxon>Euteleostomi</taxon>
        <taxon>Actinopterygii</taxon>
        <taxon>Neopterygii</taxon>
        <taxon>Teleostei</taxon>
        <taxon>Neoteleostei</taxon>
        <taxon>Acanthomorphata</taxon>
        <taxon>Ovalentaria</taxon>
        <taxon>Atherinomorphae</taxon>
        <taxon>Beloniformes</taxon>
        <taxon>Adrianichthyidae</taxon>
        <taxon>Oryziinae</taxon>
        <taxon>Oryzias</taxon>
    </lineage>
</organism>
<dbReference type="FunFam" id="2.130.10.10:FF:000852">
    <property type="entry name" value="Chromatin assembly factor 1 subunit B"/>
    <property type="match status" value="1"/>
</dbReference>
<feature type="compositionally biased region" description="Acidic residues" evidence="15">
    <location>
        <begin position="621"/>
        <end position="634"/>
    </location>
</feature>
<dbReference type="Pfam" id="PF07496">
    <property type="entry name" value="zf-CW"/>
    <property type="match status" value="1"/>
</dbReference>
<dbReference type="PROSITE" id="PS00678">
    <property type="entry name" value="WD_REPEATS_1"/>
    <property type="match status" value="1"/>
</dbReference>
<feature type="compositionally biased region" description="Polar residues" evidence="15">
    <location>
        <begin position="1565"/>
        <end position="1583"/>
    </location>
</feature>
<feature type="compositionally biased region" description="Low complexity" evidence="15">
    <location>
        <begin position="1450"/>
        <end position="1467"/>
    </location>
</feature>
<dbReference type="GO" id="GO:0005634">
    <property type="term" value="C:nucleus"/>
    <property type="evidence" value="ECO:0007669"/>
    <property type="project" value="UniProtKB-SubCell"/>
</dbReference>
<evidence type="ECO:0000256" key="3">
    <source>
        <dbReference type="ARBA" id="ARBA00022574"/>
    </source>
</evidence>
<dbReference type="Pfam" id="PF13589">
    <property type="entry name" value="HATPase_c_3"/>
    <property type="match status" value="1"/>
</dbReference>
<comment type="subcellular location">
    <subcellularLocation>
        <location evidence="1">Nucleus</location>
    </subcellularLocation>
</comment>
<evidence type="ECO:0000256" key="2">
    <source>
        <dbReference type="ARBA" id="ARBA00007306"/>
    </source>
</evidence>
<evidence type="ECO:0000313" key="17">
    <source>
        <dbReference type="EMBL" id="RVE57910.1"/>
    </source>
</evidence>
<feature type="compositionally biased region" description="Basic and acidic residues" evidence="15">
    <location>
        <begin position="652"/>
        <end position="662"/>
    </location>
</feature>
<feature type="coiled-coil region" evidence="14">
    <location>
        <begin position="893"/>
        <end position="934"/>
    </location>
</feature>
<dbReference type="Pfam" id="PF15512">
    <property type="entry name" value="CAF-1_p60_C"/>
    <property type="match status" value="1"/>
</dbReference>
<dbReference type="Pfam" id="PF24105">
    <property type="entry name" value="Beta-prop_CAF1B_HIR1"/>
    <property type="match status" value="1"/>
</dbReference>
<feature type="compositionally biased region" description="Acidic residues" evidence="15">
    <location>
        <begin position="456"/>
        <end position="465"/>
    </location>
</feature>
<dbReference type="SUPFAM" id="SSF50978">
    <property type="entry name" value="WD40 repeat-like"/>
    <property type="match status" value="1"/>
</dbReference>
<feature type="domain" description="CW-type" evidence="16">
    <location>
        <begin position="408"/>
        <end position="460"/>
    </location>
</feature>
<dbReference type="PROSITE" id="PS50294">
    <property type="entry name" value="WD_REPEATS_REGION"/>
    <property type="match status" value="2"/>
</dbReference>
<dbReference type="PROSITE" id="PS51050">
    <property type="entry name" value="ZF_CW"/>
    <property type="match status" value="1"/>
</dbReference>
<dbReference type="InterPro" id="IPR011124">
    <property type="entry name" value="Znf_CW"/>
</dbReference>
<dbReference type="GO" id="GO:0006334">
    <property type="term" value="P:nucleosome assembly"/>
    <property type="evidence" value="ECO:0007669"/>
    <property type="project" value="TreeGrafter"/>
</dbReference>
<keyword evidence="12" id="KW-0539">Nucleus</keyword>
<evidence type="ECO:0000256" key="8">
    <source>
        <dbReference type="ARBA" id="ARBA00022833"/>
    </source>
</evidence>
<feature type="repeat" description="WD" evidence="13">
    <location>
        <begin position="1160"/>
        <end position="1201"/>
    </location>
</feature>
<evidence type="ECO:0000256" key="5">
    <source>
        <dbReference type="ARBA" id="ARBA00022737"/>
    </source>
</evidence>
<dbReference type="InterPro" id="IPR029129">
    <property type="entry name" value="CAF1_p60_C"/>
</dbReference>
<feature type="compositionally biased region" description="Polar residues" evidence="15">
    <location>
        <begin position="683"/>
        <end position="704"/>
    </location>
</feature>
<keyword evidence="7" id="KW-0863">Zinc-finger</keyword>
<evidence type="ECO:0000259" key="16">
    <source>
        <dbReference type="PROSITE" id="PS51050"/>
    </source>
</evidence>
<dbReference type="Gene3D" id="3.30.565.10">
    <property type="entry name" value="Histidine kinase-like ATPase, C-terminal domain"/>
    <property type="match status" value="1"/>
</dbReference>
<dbReference type="GO" id="GO:0033186">
    <property type="term" value="C:CAF-1 complex"/>
    <property type="evidence" value="ECO:0007669"/>
    <property type="project" value="TreeGrafter"/>
</dbReference>
<feature type="region of interest" description="Disordered" evidence="15">
    <location>
        <begin position="452"/>
        <end position="476"/>
    </location>
</feature>
<dbReference type="GO" id="GO:0008270">
    <property type="term" value="F:zinc ion binding"/>
    <property type="evidence" value="ECO:0007669"/>
    <property type="project" value="UniProtKB-KW"/>
</dbReference>
<comment type="similarity">
    <text evidence="2">Belongs to the WD repeat HIR1 family.</text>
</comment>
<keyword evidence="9" id="KW-0156">Chromatin regulator</keyword>
<evidence type="ECO:0000256" key="11">
    <source>
        <dbReference type="ARBA" id="ARBA00023204"/>
    </source>
</evidence>
<dbReference type="PANTHER" id="PTHR15271:SF4">
    <property type="entry name" value="CHROMATIN ASSEMBLY FACTOR 1 SUBUNIT B"/>
    <property type="match status" value="1"/>
</dbReference>
<feature type="compositionally biased region" description="Polar residues" evidence="15">
    <location>
        <begin position="1510"/>
        <end position="1540"/>
    </location>
</feature>
<keyword evidence="8" id="KW-0862">Zinc</keyword>
<sequence>MAAQANSGVPLSTLAPKYLHTNSTSHTWPFSAIAELIDNAYDPDVSAKQFWIDKTFIKENLCLTFMDNGNGLDHTTMKKMLSFGYSEKTAVKGHEPIGMYGNGFKSGSMRLGKDAIVFSRSKSGMCIGMLSQTYLEKIGAEQIQIPIVCIEERNLSGYILLSNPTGKFGSCSVVSEVELLAELDAITSSFSEEQTGTRIIIWNLRRTATDAAEFDFEKDRYDIRIPSEVYEAIDDTSKMWERTASYIPETVYSLRAYCSILYLKPRMQVVLRGKKVKTVLIAKSLAYTRKDFYKPIFLTKRVPILFGFNTKTKDQYGVMMYHKNRLIKAYERVGCQLKANNMGVGVIGIIECNFLDPTHNKQSFIESDKYRKTMNNLGIKLEDYWKETQYRRKNEDPNSSIPVEDAMKRPDQNWVQCDGCLKWRKLPDGIDCSKLPNEWFCRMNPDPQFRSCKVEEEPEDSDDEQPSYRKTYKLHEREDRIKKERIQQQMFRQQEQERFAVITAQNNALKKQQESLRRQLHQMSPSAPRTPRSRSHLQGAERAQSPLLGSSTISQAAVSPSESNGLPVITNVCSLSTSVTALKRPPPSPLSAPKRPRVSVPSRISGTVAEIDARSPSAPTEVEDSDDTTDDDVSILESCSTPKPSKPVYDVGKVKKEEKTEESVNSISMLLDCTDDAAVDPPSEQTTAGTGCPTDTASATTQTEVLKVKLEKESQSPAEGNKTVNPVAFSSTQSANAQSLKITEFKQEKNSQTQENLQNGETLVEKGSTSHESPSVTEVQRQQDELLELLQDTAQERDNFREELQELTFQLQEMQKKLSENSQKASSNQPCQAEEREERDYKALFERAKQKVHDLIKDKQTLIAAAERKTNLSAEEKDIDEISLQVGCLVQELDKRNKEMDELRLQFNSLEEERSRLAAECEELRCKLQQQADSTRSLHFSASHAEKPGGSADPDLHSTSDARTSLIELRQNVARLLVSYMPALELDQVNYECNVIDEILEQPEVLNELYAGKSLRQLRPDNLAGLFTFESAGKMKVVTCEIAWHNKEPVYSLDFQHSTDGRIHRLATAGVDTTVRLWRVDMGPDGKAVVDFLSNLARHTKAVNVVRFSPNGDLLASGGDDAAILLWKLNDTKEPEQTPVFQEDEDAQLNKESWSVVKTLRGHIEDVYDICWTRNGNFMVSGSVDNTAIMWDVNKGQKLCILNDHKSYVQGVTWDPQGQYVATLSCDRVLRVYSTHTKKKAVTVSKMSSGQPTEGGESKQYRMFHDDSMRSFFRRLSFTPDGSFLLTPAGCVEVGENIINTTYIFSRKSLKRPVAHLPCPSKATLAVRCCPVYFELRTKKGEDGSIQDLPNLFKLPYRMVFAVASEDSIFLYDTQQSLPFGLVSNIHYHTLSDLSWSGDGSFLAVSSTDGYCSFLSFSPGELGTPLKEPPTLEVFVPNSTEKKGKRPAASKNSPPSSQLASSSPNVSKDASSSSTPSEEKKATPKGASKPQPRRITLNTLEGWGKPSPPKASTQKTPASPATPQNSPATKPQNTPSTPKVLNTAAPTTPKVTPKGPTPRRVSLTPVASRSPSVASLFQAPSSTEKAKHERPSPPTDPVCQPPESKRPKTADATEETAAVIVSQD</sequence>
<dbReference type="InterPro" id="IPR045145">
    <property type="entry name" value="PTHR15271"/>
</dbReference>
<dbReference type="Pfam" id="PF17942">
    <property type="entry name" value="Morc6_S5"/>
    <property type="match status" value="1"/>
</dbReference>
<dbReference type="InterPro" id="IPR001680">
    <property type="entry name" value="WD40_rpt"/>
</dbReference>
<protein>
    <recommendedName>
        <fullName evidence="16">CW-type domain-containing protein</fullName>
    </recommendedName>
</protein>
<evidence type="ECO:0000256" key="1">
    <source>
        <dbReference type="ARBA" id="ARBA00004123"/>
    </source>
</evidence>
<reference evidence="17 18" key="2">
    <citation type="submission" date="2019-01" db="EMBL/GenBank/DDBJ databases">
        <title>A chromosome length genome reference of the Java medaka (oryzias javanicus).</title>
        <authorList>
            <person name="Herpin A."/>
            <person name="Takehana Y."/>
            <person name="Naruse K."/>
            <person name="Ansai S."/>
            <person name="Kawaguchi M."/>
        </authorList>
    </citation>
    <scope>NUCLEOTIDE SEQUENCE [LARGE SCALE GENOMIC DNA]</scope>
    <source>
        <strain evidence="17">RS831</strain>
        <tissue evidence="17">Whole body</tissue>
    </source>
</reference>
<dbReference type="InterPro" id="IPR015943">
    <property type="entry name" value="WD40/YVTN_repeat-like_dom_sf"/>
</dbReference>
<feature type="compositionally biased region" description="Polar residues" evidence="15">
    <location>
        <begin position="547"/>
        <end position="564"/>
    </location>
</feature>
<dbReference type="SMART" id="SM00320">
    <property type="entry name" value="WD40"/>
    <property type="match status" value="6"/>
</dbReference>
<feature type="repeat" description="WD" evidence="13">
    <location>
        <begin position="1096"/>
        <end position="1137"/>
    </location>
</feature>
<evidence type="ECO:0000256" key="7">
    <source>
        <dbReference type="ARBA" id="ARBA00022771"/>
    </source>
</evidence>
<dbReference type="PANTHER" id="PTHR15271">
    <property type="entry name" value="CHROMATIN ASSEMBLY FACTOR 1 SUBUNIT B"/>
    <property type="match status" value="1"/>
</dbReference>
<keyword evidence="5" id="KW-0677">Repeat</keyword>
<evidence type="ECO:0000256" key="15">
    <source>
        <dbReference type="SAM" id="MobiDB-lite"/>
    </source>
</evidence>
<keyword evidence="3 13" id="KW-0853">WD repeat</keyword>
<keyword evidence="18" id="KW-1185">Reference proteome</keyword>
<evidence type="ECO:0000256" key="12">
    <source>
        <dbReference type="ARBA" id="ARBA00023242"/>
    </source>
</evidence>
<dbReference type="Proteomes" id="UP000283210">
    <property type="component" value="Chromosome 21"/>
</dbReference>
<feature type="repeat" description="WD" evidence="13">
    <location>
        <begin position="1202"/>
        <end position="1243"/>
    </location>
</feature>
<accession>A0A437C5G9</accession>
<feature type="region of interest" description="Disordered" evidence="15">
    <location>
        <begin position="818"/>
        <end position="837"/>
    </location>
</feature>
<evidence type="ECO:0000313" key="18">
    <source>
        <dbReference type="Proteomes" id="UP000283210"/>
    </source>
</evidence>
<dbReference type="InterPro" id="IPR036890">
    <property type="entry name" value="HATPase_C_sf"/>
</dbReference>
<keyword evidence="10 14" id="KW-0175">Coiled coil</keyword>
<evidence type="ECO:0000256" key="10">
    <source>
        <dbReference type="ARBA" id="ARBA00023054"/>
    </source>
</evidence>
<feature type="compositionally biased region" description="Polar residues" evidence="15">
    <location>
        <begin position="820"/>
        <end position="831"/>
    </location>
</feature>
<dbReference type="EMBL" id="CM012457">
    <property type="protein sequence ID" value="RVE57910.1"/>
    <property type="molecule type" value="Genomic_DNA"/>
</dbReference>
<evidence type="ECO:0000256" key="13">
    <source>
        <dbReference type="PROSITE-ProRule" id="PRU00221"/>
    </source>
</evidence>
<dbReference type="PROSITE" id="PS50082">
    <property type="entry name" value="WD_REPEATS_2"/>
    <property type="match status" value="3"/>
</dbReference>
<feature type="region of interest" description="Disordered" evidence="15">
    <location>
        <begin position="580"/>
        <end position="731"/>
    </location>
</feature>
<evidence type="ECO:0000256" key="14">
    <source>
        <dbReference type="SAM" id="Coils"/>
    </source>
</evidence>
<dbReference type="SUPFAM" id="SSF55874">
    <property type="entry name" value="ATPase domain of HSP90 chaperone/DNA topoisomerase II/histidine kinase"/>
    <property type="match status" value="1"/>
</dbReference>
<dbReference type="Gene3D" id="2.130.10.10">
    <property type="entry name" value="YVTN repeat-like/Quinoprotein amine dehydrogenase"/>
    <property type="match status" value="3"/>
</dbReference>
<keyword evidence="6" id="KW-0227">DNA damage</keyword>
<dbReference type="OrthoDB" id="757982at2759"/>
<keyword evidence="4" id="KW-0479">Metal-binding</keyword>
<proteinExistence type="inferred from homology"/>
<feature type="compositionally biased region" description="Low complexity" evidence="15">
    <location>
        <begin position="1543"/>
        <end position="1554"/>
    </location>
</feature>
<dbReference type="InterPro" id="IPR055410">
    <property type="entry name" value="Beta-prop_CAF1B_HIR1"/>
</dbReference>
<dbReference type="InterPro" id="IPR019775">
    <property type="entry name" value="WD40_repeat_CS"/>
</dbReference>
<evidence type="ECO:0000256" key="4">
    <source>
        <dbReference type="ARBA" id="ARBA00022723"/>
    </source>
</evidence>
<feature type="region of interest" description="Disordered" evidence="15">
    <location>
        <begin position="510"/>
        <end position="566"/>
    </location>
</feature>
<dbReference type="Gene3D" id="3.30.40.100">
    <property type="match status" value="1"/>
</dbReference>
<dbReference type="GO" id="GO:0006335">
    <property type="term" value="P:DNA replication-dependent chromatin assembly"/>
    <property type="evidence" value="ECO:0007669"/>
    <property type="project" value="InterPro"/>
</dbReference>
<reference evidence="17 18" key="1">
    <citation type="submission" date="2018-11" db="EMBL/GenBank/DDBJ databases">
        <authorList>
            <person name="Lopez-Roques C."/>
            <person name="Donnadieu C."/>
            <person name="Bouchez O."/>
            <person name="Klopp C."/>
            <person name="Cabau C."/>
            <person name="Zahm M."/>
        </authorList>
    </citation>
    <scope>NUCLEOTIDE SEQUENCE [LARGE SCALE GENOMIC DNA]</scope>
    <source>
        <strain evidence="17">RS831</strain>
        <tissue evidence="17">Whole body</tissue>
    </source>
</reference>
<keyword evidence="11" id="KW-0234">DNA repair</keyword>
<dbReference type="InterPro" id="IPR041006">
    <property type="entry name" value="Morc_S5"/>
</dbReference>
<gene>
    <name evidence="17" type="ORF">OJAV_G00203830</name>
</gene>
<evidence type="ECO:0000256" key="9">
    <source>
        <dbReference type="ARBA" id="ARBA00022853"/>
    </source>
</evidence>
<feature type="compositionally biased region" description="Polar residues" evidence="15">
    <location>
        <begin position="715"/>
        <end position="731"/>
    </location>
</feature>